<dbReference type="EC" id="2.7.13.3" evidence="3"/>
<name>A0ABT2CSB8_9BURK</name>
<keyword evidence="10 11" id="KW-0472">Membrane</keyword>
<dbReference type="InterPro" id="IPR003594">
    <property type="entry name" value="HATPase_dom"/>
</dbReference>
<dbReference type="PROSITE" id="PS50109">
    <property type="entry name" value="HIS_KIN"/>
    <property type="match status" value="1"/>
</dbReference>
<keyword evidence="7 14" id="KW-0418">Kinase</keyword>
<evidence type="ECO:0000313" key="14">
    <source>
        <dbReference type="EMBL" id="MCS0656846.1"/>
    </source>
</evidence>
<evidence type="ECO:0000256" key="7">
    <source>
        <dbReference type="ARBA" id="ARBA00022777"/>
    </source>
</evidence>
<gene>
    <name evidence="14" type="ORF">NX778_02075</name>
</gene>
<dbReference type="InterPro" id="IPR050428">
    <property type="entry name" value="TCS_sensor_his_kinase"/>
</dbReference>
<dbReference type="InterPro" id="IPR036097">
    <property type="entry name" value="HisK_dim/P_sf"/>
</dbReference>
<dbReference type="SMART" id="SM00387">
    <property type="entry name" value="HATPase_c"/>
    <property type="match status" value="1"/>
</dbReference>
<feature type="domain" description="HAMP" evidence="13">
    <location>
        <begin position="178"/>
        <end position="231"/>
    </location>
</feature>
<comment type="catalytic activity">
    <reaction evidence="1">
        <text>ATP + protein L-histidine = ADP + protein N-phospho-L-histidine.</text>
        <dbReference type="EC" id="2.7.13.3"/>
    </reaction>
</comment>
<dbReference type="Proteomes" id="UP001204621">
    <property type="component" value="Unassembled WGS sequence"/>
</dbReference>
<evidence type="ECO:0000256" key="9">
    <source>
        <dbReference type="ARBA" id="ARBA00023012"/>
    </source>
</evidence>
<keyword evidence="5" id="KW-0808">Transferase</keyword>
<dbReference type="Gene3D" id="3.30.565.10">
    <property type="entry name" value="Histidine kinase-like ATPase, C-terminal domain"/>
    <property type="match status" value="1"/>
</dbReference>
<evidence type="ECO:0000259" key="12">
    <source>
        <dbReference type="PROSITE" id="PS50109"/>
    </source>
</evidence>
<dbReference type="CDD" id="cd00075">
    <property type="entry name" value="HATPase"/>
    <property type="match status" value="1"/>
</dbReference>
<evidence type="ECO:0000259" key="13">
    <source>
        <dbReference type="PROSITE" id="PS50885"/>
    </source>
</evidence>
<keyword evidence="4" id="KW-0597">Phosphoprotein</keyword>
<comment type="caution">
    <text evidence="14">The sequence shown here is derived from an EMBL/GenBank/DDBJ whole genome shotgun (WGS) entry which is preliminary data.</text>
</comment>
<dbReference type="PANTHER" id="PTHR45436:SF15">
    <property type="entry name" value="SENSOR HISTIDINE KINASE CUSS"/>
    <property type="match status" value="1"/>
</dbReference>
<keyword evidence="6 11" id="KW-0812">Transmembrane</keyword>
<dbReference type="PROSITE" id="PS50885">
    <property type="entry name" value="HAMP"/>
    <property type="match status" value="1"/>
</dbReference>
<keyword evidence="8 11" id="KW-1133">Transmembrane helix</keyword>
<proteinExistence type="predicted"/>
<evidence type="ECO:0000256" key="5">
    <source>
        <dbReference type="ARBA" id="ARBA00022679"/>
    </source>
</evidence>
<evidence type="ECO:0000256" key="10">
    <source>
        <dbReference type="ARBA" id="ARBA00023136"/>
    </source>
</evidence>
<dbReference type="SMART" id="SM00388">
    <property type="entry name" value="HisKA"/>
    <property type="match status" value="1"/>
</dbReference>
<feature type="transmembrane region" description="Helical" evidence="11">
    <location>
        <begin position="12"/>
        <end position="34"/>
    </location>
</feature>
<evidence type="ECO:0000256" key="11">
    <source>
        <dbReference type="SAM" id="Phobius"/>
    </source>
</evidence>
<feature type="domain" description="Histidine kinase" evidence="12">
    <location>
        <begin position="239"/>
        <end position="453"/>
    </location>
</feature>
<evidence type="ECO:0000256" key="3">
    <source>
        <dbReference type="ARBA" id="ARBA00012438"/>
    </source>
</evidence>
<organism evidence="14 15">
    <name type="scientific">Massilia terrae</name>
    <dbReference type="NCBI Taxonomy" id="1811224"/>
    <lineage>
        <taxon>Bacteria</taxon>
        <taxon>Pseudomonadati</taxon>
        <taxon>Pseudomonadota</taxon>
        <taxon>Betaproteobacteria</taxon>
        <taxon>Burkholderiales</taxon>
        <taxon>Oxalobacteraceae</taxon>
        <taxon>Telluria group</taxon>
        <taxon>Massilia</taxon>
    </lineage>
</organism>
<dbReference type="SMART" id="SM00304">
    <property type="entry name" value="HAMP"/>
    <property type="match status" value="1"/>
</dbReference>
<dbReference type="PRINTS" id="PR00344">
    <property type="entry name" value="BCTRLSENSOR"/>
</dbReference>
<dbReference type="PANTHER" id="PTHR45436">
    <property type="entry name" value="SENSOR HISTIDINE KINASE YKOH"/>
    <property type="match status" value="1"/>
</dbReference>
<dbReference type="Pfam" id="PF00512">
    <property type="entry name" value="HisKA"/>
    <property type="match status" value="1"/>
</dbReference>
<dbReference type="GO" id="GO:0016301">
    <property type="term" value="F:kinase activity"/>
    <property type="evidence" value="ECO:0007669"/>
    <property type="project" value="UniProtKB-KW"/>
</dbReference>
<dbReference type="SUPFAM" id="SSF55874">
    <property type="entry name" value="ATPase domain of HSP90 chaperone/DNA topoisomerase II/histidine kinase"/>
    <property type="match status" value="1"/>
</dbReference>
<protein>
    <recommendedName>
        <fullName evidence="3">histidine kinase</fullName>
        <ecNumber evidence="3">2.7.13.3</ecNumber>
    </recommendedName>
</protein>
<dbReference type="SUPFAM" id="SSF47384">
    <property type="entry name" value="Homodimeric domain of signal transducing histidine kinase"/>
    <property type="match status" value="1"/>
</dbReference>
<dbReference type="Pfam" id="PF02518">
    <property type="entry name" value="HATPase_c"/>
    <property type="match status" value="1"/>
</dbReference>
<dbReference type="InterPro" id="IPR004358">
    <property type="entry name" value="Sig_transdc_His_kin-like_C"/>
</dbReference>
<evidence type="ECO:0000313" key="15">
    <source>
        <dbReference type="Proteomes" id="UP001204621"/>
    </source>
</evidence>
<evidence type="ECO:0000256" key="8">
    <source>
        <dbReference type="ARBA" id="ARBA00022989"/>
    </source>
</evidence>
<dbReference type="SUPFAM" id="SSF158472">
    <property type="entry name" value="HAMP domain-like"/>
    <property type="match status" value="1"/>
</dbReference>
<dbReference type="InterPro" id="IPR003661">
    <property type="entry name" value="HisK_dim/P_dom"/>
</dbReference>
<dbReference type="InterPro" id="IPR005467">
    <property type="entry name" value="His_kinase_dom"/>
</dbReference>
<comment type="subcellular location">
    <subcellularLocation>
        <location evidence="2">Membrane</location>
        <topology evidence="2">Multi-pass membrane protein</topology>
    </subcellularLocation>
</comment>
<dbReference type="InterPro" id="IPR003660">
    <property type="entry name" value="HAMP_dom"/>
</dbReference>
<evidence type="ECO:0000256" key="2">
    <source>
        <dbReference type="ARBA" id="ARBA00004141"/>
    </source>
</evidence>
<reference evidence="14 15" key="1">
    <citation type="submission" date="2022-08" db="EMBL/GenBank/DDBJ databases">
        <title>Reclassification of Massilia species as members of the genera Telluria, Duganella, Pseudoduganella, Mokoshia gen. nov. and Zemynaea gen. nov. using orthogonal and non-orthogonal genome-based approaches.</title>
        <authorList>
            <person name="Bowman J.P."/>
        </authorList>
    </citation>
    <scope>NUCLEOTIDE SEQUENCE [LARGE SCALE GENOMIC DNA]</scope>
    <source>
        <strain evidence="14 15">JCM 31606</strain>
    </source>
</reference>
<evidence type="ECO:0000256" key="4">
    <source>
        <dbReference type="ARBA" id="ARBA00022553"/>
    </source>
</evidence>
<evidence type="ECO:0000256" key="6">
    <source>
        <dbReference type="ARBA" id="ARBA00022692"/>
    </source>
</evidence>
<dbReference type="InterPro" id="IPR036890">
    <property type="entry name" value="HATPase_C_sf"/>
</dbReference>
<dbReference type="Pfam" id="PF00672">
    <property type="entry name" value="HAMP"/>
    <property type="match status" value="1"/>
</dbReference>
<feature type="transmembrane region" description="Helical" evidence="11">
    <location>
        <begin position="154"/>
        <end position="176"/>
    </location>
</feature>
<dbReference type="CDD" id="cd06225">
    <property type="entry name" value="HAMP"/>
    <property type="match status" value="1"/>
</dbReference>
<keyword evidence="15" id="KW-1185">Reference proteome</keyword>
<accession>A0ABT2CSB8</accession>
<dbReference type="Gene3D" id="6.10.340.10">
    <property type="match status" value="1"/>
</dbReference>
<dbReference type="CDD" id="cd00082">
    <property type="entry name" value="HisKA"/>
    <property type="match status" value="1"/>
</dbReference>
<sequence length="460" mass="50935">MLWRQSISTRLAVWYAAAASATLFCLFAAGYFILEAQLVHGLDQLNTSEFGELRAHLMRDYKPDDPAFVETRLRKPVERAHALFYVAIEDTRNESDFRSSNLGDVQLPANPRHDAYNIVLPQAGELRAGVFRLAPLVITVATPMQGARAQLRDYLRMCAALMVAMVAASLGIGIVLSRAALKPIRLISETANRIGSDNLDERIPVGVVNDEVSTLARMLNQMFDRLQASFNEVRRFSAEASHELKTPLSLIRLHAEKMLREGVSPQHEEALIVQLEEIARLDQIIEELLFLSRAEANAISLQSEEANPAAFLQWFAQDAQVLCEHHSLRFAQTHDGEGRVSFDRKRVRQVLLNVLTNAIKVSPPGAHITLRSVLEDGTWTLVMEDEGPGLPDHEHERIFERFVRVKQPDADDRGNGLGLAICRSIVTLHGGRIRARSGAAKGLQVVIELPAASSAASVAA</sequence>
<keyword evidence="9" id="KW-0902">Two-component regulatory system</keyword>
<dbReference type="Gene3D" id="1.10.287.130">
    <property type="match status" value="1"/>
</dbReference>
<dbReference type="EMBL" id="JANUGU010000001">
    <property type="protein sequence ID" value="MCS0656846.1"/>
    <property type="molecule type" value="Genomic_DNA"/>
</dbReference>
<evidence type="ECO:0000256" key="1">
    <source>
        <dbReference type="ARBA" id="ARBA00000085"/>
    </source>
</evidence>
<dbReference type="RefSeq" id="WP_258810021.1">
    <property type="nucleotide sequence ID" value="NZ_JANUGU010000001.1"/>
</dbReference>